<dbReference type="AlphaFoldDB" id="W2FTF0"/>
<name>W2FTF0_PHYNI</name>
<reference evidence="2" key="1">
    <citation type="submission" date="2013-11" db="EMBL/GenBank/DDBJ databases">
        <title>The Genome Sequence of Phytophthora parasitica CJ02B3.</title>
        <authorList>
            <consortium name="The Broad Institute Genomics Platform"/>
            <person name="Russ C."/>
            <person name="Tyler B."/>
            <person name="Panabieres F."/>
            <person name="Shan W."/>
            <person name="Tripathy S."/>
            <person name="Grunwald N."/>
            <person name="Machado M."/>
            <person name="Johnson C.S."/>
            <person name="Arredondo F."/>
            <person name="Hong C."/>
            <person name="Coffey M."/>
            <person name="Young S.K."/>
            <person name="Zeng Q."/>
            <person name="Gargeya S."/>
            <person name="Fitzgerald M."/>
            <person name="Abouelleil A."/>
            <person name="Alvarado L."/>
            <person name="Chapman S.B."/>
            <person name="Gainer-Dewar J."/>
            <person name="Goldberg J."/>
            <person name="Griggs A."/>
            <person name="Gujja S."/>
            <person name="Hansen M."/>
            <person name="Howarth C."/>
            <person name="Imamovic A."/>
            <person name="Ireland A."/>
            <person name="Larimer J."/>
            <person name="McCowan C."/>
            <person name="Murphy C."/>
            <person name="Pearson M."/>
            <person name="Poon T.W."/>
            <person name="Priest M."/>
            <person name="Roberts A."/>
            <person name="Saif S."/>
            <person name="Shea T."/>
            <person name="Sykes S."/>
            <person name="Wortman J."/>
            <person name="Nusbaum C."/>
            <person name="Birren B."/>
        </authorList>
    </citation>
    <scope>NUCLEOTIDE SEQUENCE [LARGE SCALE GENOMIC DNA]</scope>
    <source>
        <strain evidence="2">CJ02B3</strain>
    </source>
</reference>
<gene>
    <name evidence="2" type="ORF">L915_19091</name>
</gene>
<protein>
    <submittedName>
        <fullName evidence="2">Uncharacterized protein</fullName>
    </submittedName>
</protein>
<dbReference type="Proteomes" id="UP000053236">
    <property type="component" value="Unassembled WGS sequence"/>
</dbReference>
<dbReference type="EMBL" id="KI689128">
    <property type="protein sequence ID" value="ETK74037.1"/>
    <property type="molecule type" value="Genomic_DNA"/>
</dbReference>
<organism evidence="2">
    <name type="scientific">Phytophthora nicotianae</name>
    <name type="common">Potato buckeye rot agent</name>
    <name type="synonym">Phytophthora parasitica</name>
    <dbReference type="NCBI Taxonomy" id="4792"/>
    <lineage>
        <taxon>Eukaryota</taxon>
        <taxon>Sar</taxon>
        <taxon>Stramenopiles</taxon>
        <taxon>Oomycota</taxon>
        <taxon>Peronosporomycetes</taxon>
        <taxon>Peronosporales</taxon>
        <taxon>Peronosporaceae</taxon>
        <taxon>Phytophthora</taxon>
    </lineage>
</organism>
<proteinExistence type="predicted"/>
<accession>W2FTF0</accession>
<feature type="region of interest" description="Disordered" evidence="1">
    <location>
        <begin position="70"/>
        <end position="90"/>
    </location>
</feature>
<evidence type="ECO:0000313" key="2">
    <source>
        <dbReference type="EMBL" id="ETK74037.1"/>
    </source>
</evidence>
<feature type="non-terminal residue" evidence="2">
    <location>
        <position position="1"/>
    </location>
</feature>
<evidence type="ECO:0000256" key="1">
    <source>
        <dbReference type="SAM" id="MobiDB-lite"/>
    </source>
</evidence>
<feature type="compositionally biased region" description="Basic and acidic residues" evidence="1">
    <location>
        <begin position="80"/>
        <end position="90"/>
    </location>
</feature>
<sequence>TPPNINSVSGHTSGRVFLRKESVTHCSNRSFSSSYAGRLDFLTLRVKPKKSSSSNGLSNLVKFREDRIGGTFAGGSAPKRVLDKSKRSAI</sequence>